<sequence length="185" mass="20091">MGKTRGSSHAKGIVLEKIGIEDKQPSSAIRKCARVQLIKIAAFVPNDGCLNYIEENDEVLIAGFVRKGHAVGDIPGVRFKVVKVSEVSLLALFKLASAPPEQQRLMLGEQLYPLVDQFEHGHAGKVKGMLLEMDQPEVLHLIESLEALKAKVGEAMEVLQMVRAGTGRSNVIDLSSLSLNEPLVS</sequence>
<dbReference type="InterPro" id="IPR012340">
    <property type="entry name" value="NA-bd_OB-fold"/>
</dbReference>
<dbReference type="GO" id="GO:1990904">
    <property type="term" value="C:ribonucleoprotein complex"/>
    <property type="evidence" value="ECO:0007669"/>
    <property type="project" value="UniProtKB-KW"/>
</dbReference>
<dbReference type="Gene3D" id="1.10.1900.10">
    <property type="entry name" value="c-terminal domain of poly(a) binding protein"/>
    <property type="match status" value="1"/>
</dbReference>
<protein>
    <recommendedName>
        <fullName evidence="4">PABC domain-containing protein</fullName>
    </recommendedName>
</protein>
<keyword evidence="3" id="KW-0687">Ribonucleoprotein</keyword>
<dbReference type="EMBL" id="JABFUD020000021">
    <property type="protein sequence ID" value="KAI5062819.1"/>
    <property type="molecule type" value="Genomic_DNA"/>
</dbReference>
<dbReference type="PANTHER" id="PTHR11652">
    <property type="entry name" value="30S RIBOSOMAL PROTEIN S12 FAMILY MEMBER"/>
    <property type="match status" value="1"/>
</dbReference>
<dbReference type="GO" id="GO:0003723">
    <property type="term" value="F:RNA binding"/>
    <property type="evidence" value="ECO:0007669"/>
    <property type="project" value="InterPro"/>
</dbReference>
<keyword evidence="2" id="KW-0689">Ribosomal protein</keyword>
<accession>A0A9D4U946</accession>
<comment type="similarity">
    <text evidence="1">Belongs to the universal ribosomal protein uS12 family.</text>
</comment>
<dbReference type="Proteomes" id="UP000886520">
    <property type="component" value="Chromosome 21"/>
</dbReference>
<dbReference type="SMART" id="SM00517">
    <property type="entry name" value="PolyA"/>
    <property type="match status" value="1"/>
</dbReference>
<feature type="domain" description="PABC" evidence="4">
    <location>
        <begin position="87"/>
        <end position="164"/>
    </location>
</feature>
<keyword evidence="6" id="KW-1185">Reference proteome</keyword>
<dbReference type="GO" id="GO:0005840">
    <property type="term" value="C:ribosome"/>
    <property type="evidence" value="ECO:0007669"/>
    <property type="project" value="UniProtKB-KW"/>
</dbReference>
<dbReference type="SUPFAM" id="SSF50249">
    <property type="entry name" value="Nucleic acid-binding proteins"/>
    <property type="match status" value="1"/>
</dbReference>
<evidence type="ECO:0000313" key="6">
    <source>
        <dbReference type="Proteomes" id="UP000886520"/>
    </source>
</evidence>
<dbReference type="Pfam" id="PF00658">
    <property type="entry name" value="MLLE"/>
    <property type="match status" value="1"/>
</dbReference>
<evidence type="ECO:0000256" key="1">
    <source>
        <dbReference type="ARBA" id="ARBA00005657"/>
    </source>
</evidence>
<reference evidence="5" key="1">
    <citation type="submission" date="2021-01" db="EMBL/GenBank/DDBJ databases">
        <title>Adiantum capillus-veneris genome.</title>
        <authorList>
            <person name="Fang Y."/>
            <person name="Liao Q."/>
        </authorList>
    </citation>
    <scope>NUCLEOTIDE SEQUENCE</scope>
    <source>
        <strain evidence="5">H3</strain>
        <tissue evidence="5">Leaf</tissue>
    </source>
</reference>
<dbReference type="InterPro" id="IPR006032">
    <property type="entry name" value="Ribosomal_uS12"/>
</dbReference>
<dbReference type="FunFam" id="2.40.50.140:FF:000007">
    <property type="entry name" value="40S ribosomal protein S23"/>
    <property type="match status" value="1"/>
</dbReference>
<dbReference type="InterPro" id="IPR036053">
    <property type="entry name" value="PABP-dom"/>
</dbReference>
<organism evidence="5 6">
    <name type="scientific">Adiantum capillus-veneris</name>
    <name type="common">Maidenhair fern</name>
    <dbReference type="NCBI Taxonomy" id="13818"/>
    <lineage>
        <taxon>Eukaryota</taxon>
        <taxon>Viridiplantae</taxon>
        <taxon>Streptophyta</taxon>
        <taxon>Embryophyta</taxon>
        <taxon>Tracheophyta</taxon>
        <taxon>Polypodiopsida</taxon>
        <taxon>Polypodiidae</taxon>
        <taxon>Polypodiales</taxon>
        <taxon>Pteridineae</taxon>
        <taxon>Pteridaceae</taxon>
        <taxon>Vittarioideae</taxon>
        <taxon>Adiantum</taxon>
    </lineage>
</organism>
<evidence type="ECO:0000256" key="2">
    <source>
        <dbReference type="ARBA" id="ARBA00022980"/>
    </source>
</evidence>
<evidence type="ECO:0000313" key="5">
    <source>
        <dbReference type="EMBL" id="KAI5062819.1"/>
    </source>
</evidence>
<comment type="caution">
    <text evidence="5">The sequence shown here is derived from an EMBL/GenBank/DDBJ whole genome shotgun (WGS) entry which is preliminary data.</text>
</comment>
<dbReference type="SUPFAM" id="SSF63570">
    <property type="entry name" value="PABC (PABP) domain"/>
    <property type="match status" value="1"/>
</dbReference>
<dbReference type="Pfam" id="PF00164">
    <property type="entry name" value="Ribosom_S12_S23"/>
    <property type="match status" value="1"/>
</dbReference>
<dbReference type="GO" id="GO:0003735">
    <property type="term" value="F:structural constituent of ribosome"/>
    <property type="evidence" value="ECO:0007669"/>
    <property type="project" value="InterPro"/>
</dbReference>
<dbReference type="Gene3D" id="2.40.50.140">
    <property type="entry name" value="Nucleic acid-binding proteins"/>
    <property type="match status" value="1"/>
</dbReference>
<dbReference type="PROSITE" id="PS51309">
    <property type="entry name" value="PABC"/>
    <property type="match status" value="1"/>
</dbReference>
<dbReference type="OrthoDB" id="779000at2759"/>
<evidence type="ECO:0000256" key="3">
    <source>
        <dbReference type="ARBA" id="ARBA00023274"/>
    </source>
</evidence>
<dbReference type="GO" id="GO:0006412">
    <property type="term" value="P:translation"/>
    <property type="evidence" value="ECO:0007669"/>
    <property type="project" value="InterPro"/>
</dbReference>
<name>A0A9D4U946_ADICA</name>
<evidence type="ECO:0000259" key="4">
    <source>
        <dbReference type="PROSITE" id="PS51309"/>
    </source>
</evidence>
<gene>
    <name evidence="5" type="ORF">GOP47_0021366</name>
</gene>
<dbReference type="InterPro" id="IPR002004">
    <property type="entry name" value="PABP_HYD_C"/>
</dbReference>
<dbReference type="AlphaFoldDB" id="A0A9D4U946"/>
<proteinExistence type="inferred from homology"/>